<reference evidence="6 7" key="1">
    <citation type="submission" date="2015-01" db="EMBL/GenBank/DDBJ databases">
        <title>The Genome Sequence of Rhinocladiella mackenzie CBS 650.93.</title>
        <authorList>
            <consortium name="The Broad Institute Genomics Platform"/>
            <person name="Cuomo C."/>
            <person name="de Hoog S."/>
            <person name="Gorbushina A."/>
            <person name="Stielow B."/>
            <person name="Teixiera M."/>
            <person name="Abouelleil A."/>
            <person name="Chapman S.B."/>
            <person name="Priest M."/>
            <person name="Young S.K."/>
            <person name="Wortman J."/>
            <person name="Nusbaum C."/>
            <person name="Birren B."/>
        </authorList>
    </citation>
    <scope>NUCLEOTIDE SEQUENCE [LARGE SCALE GENOMIC DNA]</scope>
    <source>
        <strain evidence="6 7">CBS 650.93</strain>
    </source>
</reference>
<dbReference type="VEuPathDB" id="FungiDB:Z518_05694"/>
<keyword evidence="7" id="KW-1185">Reference proteome</keyword>
<dbReference type="AlphaFoldDB" id="A0A0D2H315"/>
<evidence type="ECO:0000259" key="5">
    <source>
        <dbReference type="SMART" id="SM00849"/>
    </source>
</evidence>
<dbReference type="EMBL" id="KN847478">
    <property type="protein sequence ID" value="KIX04823.1"/>
    <property type="molecule type" value="Genomic_DNA"/>
</dbReference>
<keyword evidence="3" id="KW-0378">Hydrolase</keyword>
<gene>
    <name evidence="6" type="ORF">Z518_05694</name>
</gene>
<evidence type="ECO:0000313" key="7">
    <source>
        <dbReference type="Proteomes" id="UP000053617"/>
    </source>
</evidence>
<dbReference type="Proteomes" id="UP000053617">
    <property type="component" value="Unassembled WGS sequence"/>
</dbReference>
<dbReference type="GO" id="GO:0046872">
    <property type="term" value="F:metal ion binding"/>
    <property type="evidence" value="ECO:0007669"/>
    <property type="project" value="UniProtKB-KW"/>
</dbReference>
<dbReference type="CDD" id="cd07730">
    <property type="entry name" value="metallo-hydrolase-like_MBL-fold"/>
    <property type="match status" value="1"/>
</dbReference>
<keyword evidence="2" id="KW-0479">Metal-binding</keyword>
<keyword evidence="4" id="KW-0862">Zinc</keyword>
<dbReference type="SUPFAM" id="SSF56281">
    <property type="entry name" value="Metallo-hydrolase/oxidoreductase"/>
    <property type="match status" value="1"/>
</dbReference>
<name>A0A0D2H315_9EURO</name>
<evidence type="ECO:0000256" key="2">
    <source>
        <dbReference type="ARBA" id="ARBA00022723"/>
    </source>
</evidence>
<sequence>MSQSDKIESIPAPALNAPASSNTCELWAVDSTCDIYCTSNLLLEPVAKGHEQLNLPTFAFYIHNTRLNKRVLFDNGARKDWWNTPPATCQGIAGKGAVGLNVKHDIHDILVAGGVDPNLVNAVVWSHYHWDHVGNIQLFPKSTDLIAGPGFRETFLPGYPTNKDAFFYEADFEGRNVQELRFDANSPRIGRFQTFDYFGDGSFYLLYTPGHTAGHLSGLVRTTPDTFVFLGGDISHFPGMFRPTPFVPMPENIPAETNLDSRFSHPCPCSIFTACHRNESQGNARTSTFYHVSQSPTSWYEDFNQAQNSVDGLTEFDASENVFVAIAHDPALREVIETFPKSNMNDWKAKGWGKQSHWHFVNELPIDGNPGRPPIVDGIWKHGNHVEI</sequence>
<dbReference type="InterPro" id="IPR036866">
    <property type="entry name" value="RibonucZ/Hydroxyglut_hydro"/>
</dbReference>
<evidence type="ECO:0000313" key="6">
    <source>
        <dbReference type="EMBL" id="KIX04823.1"/>
    </source>
</evidence>
<evidence type="ECO:0000256" key="1">
    <source>
        <dbReference type="ARBA" id="ARBA00007749"/>
    </source>
</evidence>
<dbReference type="GeneID" id="25293765"/>
<comment type="similarity">
    <text evidence="1">Belongs to the metallo-beta-lactamase superfamily.</text>
</comment>
<dbReference type="GO" id="GO:0016787">
    <property type="term" value="F:hydrolase activity"/>
    <property type="evidence" value="ECO:0007669"/>
    <property type="project" value="UniProtKB-KW"/>
</dbReference>
<dbReference type="Pfam" id="PF00753">
    <property type="entry name" value="Lactamase_B"/>
    <property type="match status" value="1"/>
</dbReference>
<dbReference type="HOGENOM" id="CLU_030571_1_0_1"/>
<dbReference type="PANTHER" id="PTHR42978">
    <property type="entry name" value="QUORUM-QUENCHING LACTONASE YTNP-RELATED-RELATED"/>
    <property type="match status" value="1"/>
</dbReference>
<dbReference type="InterPro" id="IPR001279">
    <property type="entry name" value="Metallo-B-lactamas"/>
</dbReference>
<dbReference type="STRING" id="1442369.A0A0D2H315"/>
<feature type="domain" description="Metallo-beta-lactamase" evidence="5">
    <location>
        <begin position="56"/>
        <end position="276"/>
    </location>
</feature>
<dbReference type="InterPro" id="IPR051013">
    <property type="entry name" value="MBL_superfamily_lactonases"/>
</dbReference>
<protein>
    <recommendedName>
        <fullName evidence="5">Metallo-beta-lactamase domain-containing protein</fullName>
    </recommendedName>
</protein>
<dbReference type="SMART" id="SM00849">
    <property type="entry name" value="Lactamase_B"/>
    <property type="match status" value="1"/>
</dbReference>
<dbReference type="RefSeq" id="XP_013271959.1">
    <property type="nucleotide sequence ID" value="XM_013416505.1"/>
</dbReference>
<proteinExistence type="inferred from homology"/>
<evidence type="ECO:0000256" key="4">
    <source>
        <dbReference type="ARBA" id="ARBA00022833"/>
    </source>
</evidence>
<evidence type="ECO:0000256" key="3">
    <source>
        <dbReference type="ARBA" id="ARBA00022801"/>
    </source>
</evidence>
<dbReference type="Gene3D" id="3.60.15.10">
    <property type="entry name" value="Ribonuclease Z/Hydroxyacylglutathione hydrolase-like"/>
    <property type="match status" value="1"/>
</dbReference>
<accession>A0A0D2H315</accession>
<dbReference type="OrthoDB" id="10250730at2759"/>
<dbReference type="PANTHER" id="PTHR42978:SF5">
    <property type="entry name" value="METALLO-BETA-LACTAMASE DOMAIN-CONTAINING PROTEIN"/>
    <property type="match status" value="1"/>
</dbReference>
<organism evidence="6 7">
    <name type="scientific">Rhinocladiella mackenziei CBS 650.93</name>
    <dbReference type="NCBI Taxonomy" id="1442369"/>
    <lineage>
        <taxon>Eukaryota</taxon>
        <taxon>Fungi</taxon>
        <taxon>Dikarya</taxon>
        <taxon>Ascomycota</taxon>
        <taxon>Pezizomycotina</taxon>
        <taxon>Eurotiomycetes</taxon>
        <taxon>Chaetothyriomycetidae</taxon>
        <taxon>Chaetothyriales</taxon>
        <taxon>Herpotrichiellaceae</taxon>
        <taxon>Rhinocladiella</taxon>
    </lineage>
</organism>